<accession>A0A2G1W898</accession>
<protein>
    <recommendedName>
        <fullName evidence="3">DUF1580 domain-containing protein</fullName>
    </recommendedName>
</protein>
<proteinExistence type="predicted"/>
<gene>
    <name evidence="1" type="ORF">CEE69_11400</name>
</gene>
<dbReference type="Pfam" id="PF07618">
    <property type="entry name" value="DUF1580"/>
    <property type="match status" value="1"/>
</dbReference>
<sequence>MTLAEVPKYVPKRGGKKVHYSTVYRWTTKGARGRVLASVMVGGIRYTTIEAVRRFLDAKPAMASKADSSLDDAIEEALREAGL</sequence>
<reference evidence="1 2" key="1">
    <citation type="submission" date="2017-06" db="EMBL/GenBank/DDBJ databases">
        <title>Description of Rhodopirellula bahusiensis sp. nov.</title>
        <authorList>
            <person name="Kizina J."/>
            <person name="Harder J."/>
        </authorList>
    </citation>
    <scope>NUCLEOTIDE SEQUENCE [LARGE SCALE GENOMIC DNA]</scope>
    <source>
        <strain evidence="1 2">SWK21</strain>
    </source>
</reference>
<dbReference type="Proteomes" id="UP000225740">
    <property type="component" value="Unassembled WGS sequence"/>
</dbReference>
<organism evidence="1 2">
    <name type="scientific">Rhodopirellula bahusiensis</name>
    <dbReference type="NCBI Taxonomy" id="2014065"/>
    <lineage>
        <taxon>Bacteria</taxon>
        <taxon>Pseudomonadati</taxon>
        <taxon>Planctomycetota</taxon>
        <taxon>Planctomycetia</taxon>
        <taxon>Pirellulales</taxon>
        <taxon>Pirellulaceae</taxon>
        <taxon>Rhodopirellula</taxon>
    </lineage>
</organism>
<keyword evidence="2" id="KW-1185">Reference proteome</keyword>
<evidence type="ECO:0000313" key="1">
    <source>
        <dbReference type="EMBL" id="PHQ35238.1"/>
    </source>
</evidence>
<comment type="caution">
    <text evidence="1">The sequence shown here is derived from an EMBL/GenBank/DDBJ whole genome shotgun (WGS) entry which is preliminary data.</text>
</comment>
<dbReference type="AlphaFoldDB" id="A0A2G1W898"/>
<dbReference type="EMBL" id="NIZW01000008">
    <property type="protein sequence ID" value="PHQ35238.1"/>
    <property type="molecule type" value="Genomic_DNA"/>
</dbReference>
<evidence type="ECO:0000313" key="2">
    <source>
        <dbReference type="Proteomes" id="UP000225740"/>
    </source>
</evidence>
<evidence type="ECO:0008006" key="3">
    <source>
        <dbReference type="Google" id="ProtNLM"/>
    </source>
</evidence>
<name>A0A2G1W898_9BACT</name>
<dbReference type="OrthoDB" id="290434at2"/>
<dbReference type="InterPro" id="IPR011474">
    <property type="entry name" value="DUF1580"/>
</dbReference>